<dbReference type="AlphaFoldDB" id="A0A9P6RPM9"/>
<keyword evidence="3" id="KW-1185">Reference proteome</keyword>
<evidence type="ECO:0000256" key="1">
    <source>
        <dbReference type="SAM" id="Phobius"/>
    </source>
</evidence>
<dbReference type="Proteomes" id="UP000823405">
    <property type="component" value="Unassembled WGS sequence"/>
</dbReference>
<organism evidence="2 3">
    <name type="scientific">Linnemannia gamsii</name>
    <dbReference type="NCBI Taxonomy" id="64522"/>
    <lineage>
        <taxon>Eukaryota</taxon>
        <taxon>Fungi</taxon>
        <taxon>Fungi incertae sedis</taxon>
        <taxon>Mucoromycota</taxon>
        <taxon>Mortierellomycotina</taxon>
        <taxon>Mortierellomycetes</taxon>
        <taxon>Mortierellales</taxon>
        <taxon>Mortierellaceae</taxon>
        <taxon>Linnemannia</taxon>
    </lineage>
</organism>
<feature type="transmembrane region" description="Helical" evidence="1">
    <location>
        <begin position="93"/>
        <end position="113"/>
    </location>
</feature>
<dbReference type="OrthoDB" id="5488234at2759"/>
<name>A0A9P6RPM9_9FUNG</name>
<protein>
    <recommendedName>
        <fullName evidence="4">DUF979 domain-containing protein</fullName>
    </recommendedName>
</protein>
<keyword evidence="1" id="KW-1133">Transmembrane helix</keyword>
<keyword evidence="1" id="KW-0812">Transmembrane</keyword>
<proteinExistence type="predicted"/>
<dbReference type="EMBL" id="JAAAIN010000006">
    <property type="protein sequence ID" value="KAG0323279.1"/>
    <property type="molecule type" value="Genomic_DNA"/>
</dbReference>
<dbReference type="Pfam" id="PF06166">
    <property type="entry name" value="DUF979"/>
    <property type="match status" value="1"/>
</dbReference>
<comment type="caution">
    <text evidence="2">The sequence shown here is derived from an EMBL/GenBank/DDBJ whole genome shotgun (WGS) entry which is preliminary data.</text>
</comment>
<evidence type="ECO:0008006" key="4">
    <source>
        <dbReference type="Google" id="ProtNLM"/>
    </source>
</evidence>
<dbReference type="InterPro" id="IPR009323">
    <property type="entry name" value="DUF979"/>
</dbReference>
<feature type="transmembrane region" description="Helical" evidence="1">
    <location>
        <begin position="50"/>
        <end position="73"/>
    </location>
</feature>
<feature type="transmembrane region" description="Helical" evidence="1">
    <location>
        <begin position="6"/>
        <end position="29"/>
    </location>
</feature>
<keyword evidence="1" id="KW-0472">Membrane</keyword>
<sequence>MDLKLIAVLVYCIGMALFTMVMGNAFAAFPVMTGGIGVPILIGMHHGDPAIMAAIGMFSGYCGTLLTPMAANFNMVPAALLELPDKNAVIKAQAPTAFVLLAVNIVLMYMLMFR</sequence>
<accession>A0A9P6RPM9</accession>
<evidence type="ECO:0000313" key="2">
    <source>
        <dbReference type="EMBL" id="KAG0323279.1"/>
    </source>
</evidence>
<evidence type="ECO:0000313" key="3">
    <source>
        <dbReference type="Proteomes" id="UP000823405"/>
    </source>
</evidence>
<reference evidence="2" key="1">
    <citation type="journal article" date="2020" name="Fungal Divers.">
        <title>Resolving the Mortierellaceae phylogeny through synthesis of multi-gene phylogenetics and phylogenomics.</title>
        <authorList>
            <person name="Vandepol N."/>
            <person name="Liber J."/>
            <person name="Desiro A."/>
            <person name="Na H."/>
            <person name="Kennedy M."/>
            <person name="Barry K."/>
            <person name="Grigoriev I.V."/>
            <person name="Miller A.N."/>
            <person name="O'Donnell K."/>
            <person name="Stajich J.E."/>
            <person name="Bonito G."/>
        </authorList>
    </citation>
    <scope>NUCLEOTIDE SEQUENCE</scope>
    <source>
        <strain evidence="2">NVP60</strain>
    </source>
</reference>
<gene>
    <name evidence="2" type="ORF">BGZ97_011030</name>
</gene>